<proteinExistence type="predicted"/>
<dbReference type="PANTHER" id="PTHR47985">
    <property type="entry name" value="OS07G0668900 PROTEIN"/>
    <property type="match status" value="1"/>
</dbReference>
<dbReference type="InterPro" id="IPR011009">
    <property type="entry name" value="Kinase-like_dom_sf"/>
</dbReference>
<dbReference type="Gramene" id="RZC83617">
    <property type="protein sequence ID" value="RZC83617"/>
    <property type="gene ID" value="C5167_046403"/>
</dbReference>
<dbReference type="Pfam" id="PF07714">
    <property type="entry name" value="PK_Tyr_Ser-Thr"/>
    <property type="match status" value="1"/>
</dbReference>
<comment type="subcellular location">
    <subcellularLocation>
        <location evidence="1">Membrane</location>
    </subcellularLocation>
</comment>
<sequence>MALWARPLLRRKKFKEIADPLMKGQYPYCGLVQALGLAEMCIKRNPNKRPPIAEVVTTLSKIASQIYEEERGGESDGYSETESEDGSMGCFSCVRPIKDEYEPAGFCEDYGSESEAGKIYLSDAERRIASEQAAQSESCIAQARVFEPTELIDATNTFNPDRVIGEGRLGRLYRGFLADGQKVAVKRFLTILWFMTCNLTLTTNLIFYVVNLPPGNKSLDWKTRMKIAEGVAKALEYLHNQKLPPIIYGGLKTTGILLDENYNPKLSDSNCVNHVARSGYTGEHEKLAYGYIATELFFSSRVSFKTDVYSFGVVLVELISGRKAIDRTRTSGEICMALWARRLLRSKKFKEIADPLMKGQYPYRGLVQALGLVKMCIHRKFIKRPPIAEVVTTLSKIASQIYEEERGTTEAGVQRNLVNLLHQPCCRTQVVVE</sequence>
<accession>A0A4Y7LF96</accession>
<dbReference type="Gene3D" id="1.10.510.10">
    <property type="entry name" value="Transferase(Phosphotransferase) domain 1"/>
    <property type="match status" value="2"/>
</dbReference>
<gene>
    <name evidence="5" type="ORF">C5167_046403</name>
</gene>
<keyword evidence="2" id="KW-0723">Serine/threonine-protein kinase</keyword>
<keyword evidence="3" id="KW-0472">Membrane</keyword>
<dbReference type="Proteomes" id="UP000316621">
    <property type="component" value="Chromosome 11"/>
</dbReference>
<feature type="domain" description="Protein kinase" evidence="4">
    <location>
        <begin position="80"/>
        <end position="397"/>
    </location>
</feature>
<dbReference type="InterPro" id="IPR001245">
    <property type="entry name" value="Ser-Thr/Tyr_kinase_cat_dom"/>
</dbReference>
<evidence type="ECO:0000256" key="1">
    <source>
        <dbReference type="ARBA" id="ARBA00004370"/>
    </source>
</evidence>
<name>A0A4Y7LF96_PAPSO</name>
<dbReference type="EMBL" id="CM010725">
    <property type="protein sequence ID" value="RZC83617.1"/>
    <property type="molecule type" value="Genomic_DNA"/>
</dbReference>
<dbReference type="InterPro" id="IPR000719">
    <property type="entry name" value="Prot_kinase_dom"/>
</dbReference>
<keyword evidence="6" id="KW-1185">Reference proteome</keyword>
<evidence type="ECO:0000256" key="2">
    <source>
        <dbReference type="ARBA" id="ARBA00022527"/>
    </source>
</evidence>
<evidence type="ECO:0000256" key="3">
    <source>
        <dbReference type="ARBA" id="ARBA00023136"/>
    </source>
</evidence>
<organism evidence="5 6">
    <name type="scientific">Papaver somniferum</name>
    <name type="common">Opium poppy</name>
    <dbReference type="NCBI Taxonomy" id="3469"/>
    <lineage>
        <taxon>Eukaryota</taxon>
        <taxon>Viridiplantae</taxon>
        <taxon>Streptophyta</taxon>
        <taxon>Embryophyta</taxon>
        <taxon>Tracheophyta</taxon>
        <taxon>Spermatophyta</taxon>
        <taxon>Magnoliopsida</taxon>
        <taxon>Ranunculales</taxon>
        <taxon>Papaveraceae</taxon>
        <taxon>Papaveroideae</taxon>
        <taxon>Papaver</taxon>
    </lineage>
</organism>
<dbReference type="GO" id="GO:0016020">
    <property type="term" value="C:membrane"/>
    <property type="evidence" value="ECO:0007669"/>
    <property type="project" value="UniProtKB-SubCell"/>
</dbReference>
<reference evidence="5 6" key="1">
    <citation type="journal article" date="2018" name="Science">
        <title>The opium poppy genome and morphinan production.</title>
        <authorList>
            <person name="Guo L."/>
            <person name="Winzer T."/>
            <person name="Yang X."/>
            <person name="Li Y."/>
            <person name="Ning Z."/>
            <person name="He Z."/>
            <person name="Teodor R."/>
            <person name="Lu Y."/>
            <person name="Bowser T.A."/>
            <person name="Graham I.A."/>
            <person name="Ye K."/>
        </authorList>
    </citation>
    <scope>NUCLEOTIDE SEQUENCE [LARGE SCALE GENOMIC DNA]</scope>
    <source>
        <strain evidence="6">cv. HN1</strain>
        <tissue evidence="5">Leaves</tissue>
    </source>
</reference>
<dbReference type="PROSITE" id="PS50011">
    <property type="entry name" value="PROTEIN_KINASE_DOM"/>
    <property type="match status" value="1"/>
</dbReference>
<evidence type="ECO:0000313" key="5">
    <source>
        <dbReference type="EMBL" id="RZC83617.1"/>
    </source>
</evidence>
<dbReference type="SUPFAM" id="SSF56112">
    <property type="entry name" value="Protein kinase-like (PK-like)"/>
    <property type="match status" value="1"/>
</dbReference>
<evidence type="ECO:0000313" key="6">
    <source>
        <dbReference type="Proteomes" id="UP000316621"/>
    </source>
</evidence>
<evidence type="ECO:0000259" key="4">
    <source>
        <dbReference type="PROSITE" id="PS50011"/>
    </source>
</evidence>
<keyword evidence="2" id="KW-0808">Transferase</keyword>
<dbReference type="GO" id="GO:0004674">
    <property type="term" value="F:protein serine/threonine kinase activity"/>
    <property type="evidence" value="ECO:0007669"/>
    <property type="project" value="UniProtKB-KW"/>
</dbReference>
<dbReference type="GO" id="GO:0005524">
    <property type="term" value="F:ATP binding"/>
    <property type="evidence" value="ECO:0007669"/>
    <property type="project" value="InterPro"/>
</dbReference>
<dbReference type="Gene3D" id="3.30.200.20">
    <property type="entry name" value="Phosphorylase Kinase, domain 1"/>
    <property type="match status" value="1"/>
</dbReference>
<protein>
    <recommendedName>
        <fullName evidence="4">Protein kinase domain-containing protein</fullName>
    </recommendedName>
</protein>
<keyword evidence="2" id="KW-0418">Kinase</keyword>
<dbReference type="PANTHER" id="PTHR47985:SF4">
    <property type="entry name" value="SERINE_THREONINE-PROTEIN KINASE PBL27"/>
    <property type="match status" value="1"/>
</dbReference>
<dbReference type="AlphaFoldDB" id="A0A4Y7LF96"/>